<name>A0A1X7M0P1_9BURK</name>
<protein>
    <submittedName>
        <fullName evidence="5">Phosphoribosyl-dephospho-CoA transferase</fullName>
    </submittedName>
</protein>
<dbReference type="STRING" id="1515439.SAMN06265784_113159"/>
<dbReference type="InterPro" id="IPR049180">
    <property type="entry name" value="MdcG_C"/>
</dbReference>
<evidence type="ECO:0000313" key="6">
    <source>
        <dbReference type="Proteomes" id="UP000193228"/>
    </source>
</evidence>
<dbReference type="OrthoDB" id="1275217at2"/>
<organism evidence="5 6">
    <name type="scientific">Paraburkholderia susongensis</name>
    <dbReference type="NCBI Taxonomy" id="1515439"/>
    <lineage>
        <taxon>Bacteria</taxon>
        <taxon>Pseudomonadati</taxon>
        <taxon>Pseudomonadota</taxon>
        <taxon>Betaproteobacteria</taxon>
        <taxon>Burkholderiales</taxon>
        <taxon>Burkholderiaceae</taxon>
        <taxon>Paraburkholderia</taxon>
    </lineage>
</organism>
<feature type="domain" description="Phosphoribosyl-dephospho-CoA transferase MdcG C-terminal" evidence="3">
    <location>
        <begin position="127"/>
        <end position="244"/>
    </location>
</feature>
<feature type="domain" description="Phosphoribosyl-dephospho-CoA transferase MdcG N-terminal" evidence="4">
    <location>
        <begin position="44"/>
        <end position="114"/>
    </location>
</feature>
<sequence>MRVCAAPPFEASRVAPGAASSAGGATAAVAATAAVVAASNTQWRPHDLLRLQHLRSFADEPAWVRDAFARAPYAVVRRAPAADGFVAIGVRGAGRARRYGSWAHADDIVSVVSPESLTQAQPETGRRALPCFVALSALQSDAVGSLTRFVWGPTGSAGFELATRMPTVTETSDLDLLIRAPERLAQDFACVLLDQLQALAAHIGIRIDTQLETPTGGVALAEWAAGKARVLARAASGPQLIADPWAIDAHTGTA</sequence>
<evidence type="ECO:0000256" key="2">
    <source>
        <dbReference type="ARBA" id="ARBA00022695"/>
    </source>
</evidence>
<dbReference type="AlphaFoldDB" id="A0A1X7M0P1"/>
<reference evidence="6" key="1">
    <citation type="submission" date="2017-04" db="EMBL/GenBank/DDBJ databases">
        <authorList>
            <person name="Varghese N."/>
            <person name="Submissions S."/>
        </authorList>
    </citation>
    <scope>NUCLEOTIDE SEQUENCE [LARGE SCALE GENOMIC DNA]</scope>
    <source>
        <strain evidence="6">LMG 29540</strain>
    </source>
</reference>
<dbReference type="InterPro" id="IPR017557">
    <property type="entry name" value="Holo-ACP_synthase"/>
</dbReference>
<evidence type="ECO:0000259" key="3">
    <source>
        <dbReference type="Pfam" id="PF10620"/>
    </source>
</evidence>
<proteinExistence type="predicted"/>
<dbReference type="RefSeq" id="WP_085488929.1">
    <property type="nucleotide sequence ID" value="NZ_FXAT01000013.1"/>
</dbReference>
<dbReference type="GO" id="GO:0016779">
    <property type="term" value="F:nucleotidyltransferase activity"/>
    <property type="evidence" value="ECO:0007669"/>
    <property type="project" value="UniProtKB-KW"/>
</dbReference>
<dbReference type="Pfam" id="PF10620">
    <property type="entry name" value="MdcG"/>
    <property type="match status" value="1"/>
</dbReference>
<accession>A0A1X7M0P1</accession>
<dbReference type="InterPro" id="IPR048903">
    <property type="entry name" value="MdcG_N"/>
</dbReference>
<dbReference type="NCBIfam" id="NF002332">
    <property type="entry name" value="PRK01293.1"/>
    <property type="match status" value="1"/>
</dbReference>
<evidence type="ECO:0000259" key="4">
    <source>
        <dbReference type="Pfam" id="PF20866"/>
    </source>
</evidence>
<gene>
    <name evidence="5" type="ORF">SAMN06265784_113159</name>
</gene>
<dbReference type="Pfam" id="PF20866">
    <property type="entry name" value="MdcG_N"/>
    <property type="match status" value="1"/>
</dbReference>
<dbReference type="EMBL" id="FXAT01000013">
    <property type="protein sequence ID" value="SMG59651.1"/>
    <property type="molecule type" value="Genomic_DNA"/>
</dbReference>
<keyword evidence="6" id="KW-1185">Reference proteome</keyword>
<dbReference type="NCBIfam" id="TIGR03135">
    <property type="entry name" value="malonate_mdcG"/>
    <property type="match status" value="1"/>
</dbReference>
<keyword evidence="2" id="KW-0548">Nucleotidyltransferase</keyword>
<dbReference type="Proteomes" id="UP000193228">
    <property type="component" value="Unassembled WGS sequence"/>
</dbReference>
<evidence type="ECO:0000313" key="5">
    <source>
        <dbReference type="EMBL" id="SMG59651.1"/>
    </source>
</evidence>
<keyword evidence="1 5" id="KW-0808">Transferase</keyword>
<evidence type="ECO:0000256" key="1">
    <source>
        <dbReference type="ARBA" id="ARBA00022679"/>
    </source>
</evidence>